<evidence type="ECO:0000259" key="6">
    <source>
        <dbReference type="Pfam" id="PF13515"/>
    </source>
</evidence>
<feature type="domain" description="Integral membrane bound transporter" evidence="6">
    <location>
        <begin position="88"/>
        <end position="213"/>
    </location>
</feature>
<feature type="transmembrane region" description="Helical" evidence="5">
    <location>
        <begin position="20"/>
        <end position="41"/>
    </location>
</feature>
<dbReference type="KEGG" id="aad:TC41_0083"/>
<dbReference type="Pfam" id="PF13515">
    <property type="entry name" value="FUSC_2"/>
    <property type="match status" value="1"/>
</dbReference>
<sequence length="224" mass="23567">MMAAAIASGQPLGHAIAPSIALVLAGAAVAWLLSVLLAITWPRHVPVHASRFRRVSARRIAPMLRKHLRVRDTAFMGALRMAVGLFASAVIAHAIGSPRSYWAAVGCAATLVGMTVMGTLHRAIQRALGSALGVVLAGAILRAHPRPMELALVLFALQTVAELLIPRNYGLAVILITPLAILIAETGHASLGAPAIVQARLWDTLLGCAIALALRLLWRLPRGA</sequence>
<accession>F8IIA2</accession>
<evidence type="ECO:0000256" key="2">
    <source>
        <dbReference type="ARBA" id="ARBA00022692"/>
    </source>
</evidence>
<feature type="transmembrane region" description="Helical" evidence="5">
    <location>
        <begin position="73"/>
        <end position="95"/>
    </location>
</feature>
<comment type="subcellular location">
    <subcellularLocation>
        <location evidence="1">Membrane</location>
        <topology evidence="1">Multi-pass membrane protein</topology>
    </subcellularLocation>
</comment>
<feature type="transmembrane region" description="Helical" evidence="5">
    <location>
        <begin position="199"/>
        <end position="218"/>
    </location>
</feature>
<keyword evidence="4 5" id="KW-0472">Membrane</keyword>
<evidence type="ECO:0000256" key="4">
    <source>
        <dbReference type="ARBA" id="ARBA00023136"/>
    </source>
</evidence>
<evidence type="ECO:0000313" key="7">
    <source>
        <dbReference type="EMBL" id="AEJ42062.1"/>
    </source>
</evidence>
<dbReference type="GO" id="GO:0016020">
    <property type="term" value="C:membrane"/>
    <property type="evidence" value="ECO:0007669"/>
    <property type="project" value="UniProtKB-SubCell"/>
</dbReference>
<feature type="transmembrane region" description="Helical" evidence="5">
    <location>
        <begin position="172"/>
        <end position="193"/>
    </location>
</feature>
<keyword evidence="2 5" id="KW-0812">Transmembrane</keyword>
<dbReference type="PATRIC" id="fig|1048834.4.peg.74"/>
<dbReference type="HOGENOM" id="CLU_1232898_0_0_9"/>
<gene>
    <name evidence="7" type="ordered locus">TC41_0083</name>
</gene>
<evidence type="ECO:0000313" key="8">
    <source>
        <dbReference type="Proteomes" id="UP000000292"/>
    </source>
</evidence>
<dbReference type="InterPro" id="IPR049453">
    <property type="entry name" value="Memb_transporter_dom"/>
</dbReference>
<name>F8IIA2_ALIAT</name>
<keyword evidence="3 5" id="KW-1133">Transmembrane helix</keyword>
<protein>
    <submittedName>
        <fullName evidence="7">Putative integral inner membrane protein</fullName>
    </submittedName>
</protein>
<evidence type="ECO:0000256" key="1">
    <source>
        <dbReference type="ARBA" id="ARBA00004141"/>
    </source>
</evidence>
<proteinExistence type="predicted"/>
<evidence type="ECO:0000256" key="5">
    <source>
        <dbReference type="SAM" id="Phobius"/>
    </source>
</evidence>
<dbReference type="Proteomes" id="UP000000292">
    <property type="component" value="Chromosome"/>
</dbReference>
<feature type="transmembrane region" description="Helical" evidence="5">
    <location>
        <begin position="101"/>
        <end position="120"/>
    </location>
</feature>
<dbReference type="eggNOG" id="COG1289">
    <property type="taxonomic scope" value="Bacteria"/>
</dbReference>
<organism evidence="7 8">
    <name type="scientific">Alicyclobacillus acidocaldarius (strain Tc-4-1)</name>
    <name type="common">Bacillus acidocaldarius</name>
    <dbReference type="NCBI Taxonomy" id="1048834"/>
    <lineage>
        <taxon>Bacteria</taxon>
        <taxon>Bacillati</taxon>
        <taxon>Bacillota</taxon>
        <taxon>Bacilli</taxon>
        <taxon>Bacillales</taxon>
        <taxon>Alicyclobacillaceae</taxon>
        <taxon>Alicyclobacillus</taxon>
    </lineage>
</organism>
<reference evidence="8" key="2">
    <citation type="submission" date="2011-06" db="EMBL/GenBank/DDBJ databases">
        <title>The complete genome sequence of Alicyclobacillus acidocaldarius sp. Tc-4-1.</title>
        <authorList>
            <person name="Chen Y."/>
            <person name="He Y."/>
            <person name="Dong Z."/>
            <person name="Hu S."/>
        </authorList>
    </citation>
    <scope>NUCLEOTIDE SEQUENCE [LARGE SCALE GENOMIC DNA]</scope>
    <source>
        <strain evidence="8">Tc-4-1</strain>
    </source>
</reference>
<reference evidence="7 8" key="1">
    <citation type="journal article" date="2011" name="J. Bacteriol.">
        <title>Complete Genome Sequence of Alicyclobacillus acidocaldarius Strain Tc-4-1.</title>
        <authorList>
            <person name="Chen Y."/>
            <person name="He Y."/>
            <person name="Zhang B."/>
            <person name="Yang J."/>
            <person name="Li W."/>
            <person name="Dong Z."/>
            <person name="Hu S."/>
        </authorList>
    </citation>
    <scope>NUCLEOTIDE SEQUENCE [LARGE SCALE GENOMIC DNA]</scope>
    <source>
        <strain evidence="7 8">Tc-4-1</strain>
    </source>
</reference>
<dbReference type="STRING" id="1048834.TC41_0083"/>
<dbReference type="AlphaFoldDB" id="F8IIA2"/>
<dbReference type="EMBL" id="CP002902">
    <property type="protein sequence ID" value="AEJ42062.1"/>
    <property type="molecule type" value="Genomic_DNA"/>
</dbReference>
<evidence type="ECO:0000256" key="3">
    <source>
        <dbReference type="ARBA" id="ARBA00022989"/>
    </source>
</evidence>